<keyword evidence="1" id="KW-1133">Transmembrane helix</keyword>
<evidence type="ECO:0000256" key="1">
    <source>
        <dbReference type="SAM" id="Phobius"/>
    </source>
</evidence>
<dbReference type="CDD" id="cd03392">
    <property type="entry name" value="PAP2_like_2"/>
    <property type="match status" value="1"/>
</dbReference>
<accession>A0ABV1IEN7</accession>
<sequence>MTASDSKRDARGLAQGVLSYARKNVRTIAVLLAALLFVCLLEEVTEGEIMTLDALAYRFFVVTLRSNVMTPIMEGFTSLSSVAVILVMALVVAAFAPGKAPGRCVCANVVGALVLNQVLKFIVQRPRPDGYRLAVESSYSFPSGHSMISMAFYGLLIWMIWKYERDDVMRHVWCCLFGLIIVMVGISRIYLGVHYASDVIAGFCVSLIWLVFFTKVIAPAFMDEENVQPRS</sequence>
<organism evidence="3 4">
    <name type="scientific">Paratractidigestivibacter faecalis</name>
    <dbReference type="NCBI Taxonomy" id="2292441"/>
    <lineage>
        <taxon>Bacteria</taxon>
        <taxon>Bacillati</taxon>
        <taxon>Actinomycetota</taxon>
        <taxon>Coriobacteriia</taxon>
        <taxon>Coriobacteriales</taxon>
        <taxon>Atopobiaceae</taxon>
        <taxon>Paratractidigestivibacter</taxon>
    </lineage>
</organism>
<evidence type="ECO:0000313" key="4">
    <source>
        <dbReference type="Proteomes" id="UP001478817"/>
    </source>
</evidence>
<dbReference type="Proteomes" id="UP001478817">
    <property type="component" value="Unassembled WGS sequence"/>
</dbReference>
<keyword evidence="4" id="KW-1185">Reference proteome</keyword>
<keyword evidence="1" id="KW-0812">Transmembrane</keyword>
<dbReference type="InterPro" id="IPR036938">
    <property type="entry name" value="PAP2/HPO_sf"/>
</dbReference>
<protein>
    <submittedName>
        <fullName evidence="3">Phosphatase PAP2 family protein</fullName>
    </submittedName>
</protein>
<feature type="transmembrane region" description="Helical" evidence="1">
    <location>
        <begin position="79"/>
        <end position="98"/>
    </location>
</feature>
<feature type="domain" description="Phosphatidic acid phosphatase type 2/haloperoxidase" evidence="2">
    <location>
        <begin position="101"/>
        <end position="214"/>
    </location>
</feature>
<feature type="transmembrane region" description="Helical" evidence="1">
    <location>
        <begin position="143"/>
        <end position="161"/>
    </location>
</feature>
<reference evidence="3 4" key="1">
    <citation type="submission" date="2024-04" db="EMBL/GenBank/DDBJ databases">
        <title>Human intestinal bacterial collection.</title>
        <authorList>
            <person name="Pauvert C."/>
            <person name="Hitch T.C.A."/>
            <person name="Clavel T."/>
        </authorList>
    </citation>
    <scope>NUCLEOTIDE SEQUENCE [LARGE SCALE GENOMIC DNA]</scope>
    <source>
        <strain evidence="3 4">CLA-AA-H197</strain>
    </source>
</reference>
<dbReference type="PANTHER" id="PTHR14969:SF13">
    <property type="entry name" value="AT30094P"/>
    <property type="match status" value="1"/>
</dbReference>
<dbReference type="SUPFAM" id="SSF48317">
    <property type="entry name" value="Acid phosphatase/Vanadium-dependent haloperoxidase"/>
    <property type="match status" value="1"/>
</dbReference>
<dbReference type="EMBL" id="JBBNGS010000004">
    <property type="protein sequence ID" value="MEQ2637358.1"/>
    <property type="molecule type" value="Genomic_DNA"/>
</dbReference>
<proteinExistence type="predicted"/>
<feature type="transmembrane region" description="Helical" evidence="1">
    <location>
        <begin position="173"/>
        <end position="193"/>
    </location>
</feature>
<dbReference type="RefSeq" id="WP_349181837.1">
    <property type="nucleotide sequence ID" value="NZ_JBBNGS010000004.1"/>
</dbReference>
<evidence type="ECO:0000259" key="2">
    <source>
        <dbReference type="SMART" id="SM00014"/>
    </source>
</evidence>
<dbReference type="SMART" id="SM00014">
    <property type="entry name" value="acidPPc"/>
    <property type="match status" value="1"/>
</dbReference>
<dbReference type="Pfam" id="PF01569">
    <property type="entry name" value="PAP2"/>
    <property type="match status" value="1"/>
</dbReference>
<comment type="caution">
    <text evidence="3">The sequence shown here is derived from an EMBL/GenBank/DDBJ whole genome shotgun (WGS) entry which is preliminary data.</text>
</comment>
<name>A0ABV1IEN7_9ACTN</name>
<dbReference type="InterPro" id="IPR000326">
    <property type="entry name" value="PAP2/HPO"/>
</dbReference>
<feature type="transmembrane region" description="Helical" evidence="1">
    <location>
        <begin position="199"/>
        <end position="222"/>
    </location>
</feature>
<keyword evidence="1" id="KW-0472">Membrane</keyword>
<feature type="transmembrane region" description="Helical" evidence="1">
    <location>
        <begin position="105"/>
        <end position="123"/>
    </location>
</feature>
<feature type="transmembrane region" description="Helical" evidence="1">
    <location>
        <begin position="25"/>
        <end position="43"/>
    </location>
</feature>
<evidence type="ECO:0000313" key="3">
    <source>
        <dbReference type="EMBL" id="MEQ2637358.1"/>
    </source>
</evidence>
<dbReference type="Gene3D" id="1.20.144.10">
    <property type="entry name" value="Phosphatidic acid phosphatase type 2/haloperoxidase"/>
    <property type="match status" value="2"/>
</dbReference>
<gene>
    <name evidence="3" type="ORF">AAAT05_03245</name>
</gene>
<dbReference type="PANTHER" id="PTHR14969">
    <property type="entry name" value="SPHINGOSINE-1-PHOSPHATE PHOSPHOHYDROLASE"/>
    <property type="match status" value="1"/>
</dbReference>